<evidence type="ECO:0008006" key="3">
    <source>
        <dbReference type="Google" id="ProtNLM"/>
    </source>
</evidence>
<accession>A0A1F8FE27</accession>
<sequence>MPKVEIILFDSYLQAIKNSVGSNLFRNLYALLDGARMDICKNGGLSCPVFLSSVLYLYKLSSDIHATADGTIRDMENFGWHLILEPRPGAVLLWEAKDTEDPAGDVYSSHRHLGFYTGDFKAVSNNARAGHPLEHHWTFGTKQNGEPMRKVTAIYWHDELG</sequence>
<name>A0A1F8FE27_9BACT</name>
<evidence type="ECO:0000313" key="1">
    <source>
        <dbReference type="EMBL" id="OGN11393.1"/>
    </source>
</evidence>
<comment type="caution">
    <text evidence="1">The sequence shown here is derived from an EMBL/GenBank/DDBJ whole genome shotgun (WGS) entry which is preliminary data.</text>
</comment>
<evidence type="ECO:0000313" key="2">
    <source>
        <dbReference type="Proteomes" id="UP000178197"/>
    </source>
</evidence>
<dbReference type="Proteomes" id="UP000178197">
    <property type="component" value="Unassembled WGS sequence"/>
</dbReference>
<reference evidence="1 2" key="1">
    <citation type="journal article" date="2016" name="Nat. Commun.">
        <title>Thousands of microbial genomes shed light on interconnected biogeochemical processes in an aquifer system.</title>
        <authorList>
            <person name="Anantharaman K."/>
            <person name="Brown C.T."/>
            <person name="Hug L.A."/>
            <person name="Sharon I."/>
            <person name="Castelle C.J."/>
            <person name="Probst A.J."/>
            <person name="Thomas B.C."/>
            <person name="Singh A."/>
            <person name="Wilkins M.J."/>
            <person name="Karaoz U."/>
            <person name="Brodie E.L."/>
            <person name="Williams K.H."/>
            <person name="Hubbard S.S."/>
            <person name="Banfield J.F."/>
        </authorList>
    </citation>
    <scope>NUCLEOTIDE SEQUENCE [LARGE SCALE GENOMIC DNA]</scope>
</reference>
<gene>
    <name evidence="1" type="ORF">A3C71_00900</name>
</gene>
<protein>
    <recommendedName>
        <fullName evidence="3">NlpC/P60 domain-containing protein</fullName>
    </recommendedName>
</protein>
<organism evidence="1 2">
    <name type="scientific">Candidatus Yanofskybacteria bacterium RIFCSPHIGHO2_02_FULL_43_15c</name>
    <dbReference type="NCBI Taxonomy" id="1802679"/>
    <lineage>
        <taxon>Bacteria</taxon>
        <taxon>Candidatus Yanofskyibacteriota</taxon>
    </lineage>
</organism>
<dbReference type="AlphaFoldDB" id="A0A1F8FE27"/>
<dbReference type="EMBL" id="MGJT01000032">
    <property type="protein sequence ID" value="OGN11393.1"/>
    <property type="molecule type" value="Genomic_DNA"/>
</dbReference>
<proteinExistence type="predicted"/>